<proteinExistence type="inferred from homology"/>
<dbReference type="PANTHER" id="PTHR30469:SF18">
    <property type="entry name" value="RESISTANCE-NODULATION-CELL DIVISION (RND) EFFLUX MEMBRANE FUSION PROTEIN-RELATED"/>
    <property type="match status" value="1"/>
</dbReference>
<dbReference type="OrthoDB" id="9806939at2"/>
<dbReference type="Gene3D" id="2.40.50.100">
    <property type="match status" value="1"/>
</dbReference>
<evidence type="ECO:0000259" key="3">
    <source>
        <dbReference type="Pfam" id="PF25876"/>
    </source>
</evidence>
<gene>
    <name evidence="6" type="ordered locus">Pnap_2827</name>
</gene>
<dbReference type="Gene3D" id="1.10.287.470">
    <property type="entry name" value="Helix hairpin bin"/>
    <property type="match status" value="1"/>
</dbReference>
<dbReference type="GO" id="GO:1990281">
    <property type="term" value="C:efflux pump complex"/>
    <property type="evidence" value="ECO:0007669"/>
    <property type="project" value="TreeGrafter"/>
</dbReference>
<evidence type="ECO:0000256" key="2">
    <source>
        <dbReference type="SAM" id="SignalP"/>
    </source>
</evidence>
<dbReference type="GO" id="GO:0015562">
    <property type="term" value="F:efflux transmembrane transporter activity"/>
    <property type="evidence" value="ECO:0007669"/>
    <property type="project" value="TreeGrafter"/>
</dbReference>
<dbReference type="eggNOG" id="COG0845">
    <property type="taxonomic scope" value="Bacteria"/>
</dbReference>
<dbReference type="Pfam" id="PF25876">
    <property type="entry name" value="HH_MFP_RND"/>
    <property type="match status" value="1"/>
</dbReference>
<evidence type="ECO:0000313" key="6">
    <source>
        <dbReference type="EMBL" id="ABM38129.1"/>
    </source>
</evidence>
<evidence type="ECO:0000256" key="1">
    <source>
        <dbReference type="ARBA" id="ARBA00009477"/>
    </source>
</evidence>
<keyword evidence="2" id="KW-0732">Signal</keyword>
<dbReference type="SUPFAM" id="SSF111369">
    <property type="entry name" value="HlyD-like secretion proteins"/>
    <property type="match status" value="1"/>
</dbReference>
<dbReference type="InterPro" id="IPR006143">
    <property type="entry name" value="RND_pump_MFP"/>
</dbReference>
<name>A1VR51_POLNA</name>
<sequence>MSRKSLVAIATLTSLLICAPAWAAENSPLTTVVVQASGNSAADSISLDAVVEAVRQTTLSAQVPGAIVSLRVKAGDSVKAGQELLRIDARSASQNAAASDAQVQAAQASLNVASKDYERQKQLFQKQYISQSALDRAQAQWQATQAQVRALQAQAGVARTQSGFFVVNAPYAGVVSDVPVTLGDMAMPGRALLTMHDPSELRVTAAVPQSAIAGLGDTSAVRFELPGLATGLLRPTQVQVLPVVDAATHTAQVRLGLPAGIKGVAPGAFARIWLPLGAGDSALGKGQRLYVPARAVVRRSEMTGLYVLNPEGLALLRQVRLGGTKGELVEVLSGVSPGDKVVLEPQTAARVR</sequence>
<feature type="signal peptide" evidence="2">
    <location>
        <begin position="1"/>
        <end position="23"/>
    </location>
</feature>
<dbReference type="InterPro" id="IPR058625">
    <property type="entry name" value="MdtA-like_BSH"/>
</dbReference>
<dbReference type="PANTHER" id="PTHR30469">
    <property type="entry name" value="MULTIDRUG RESISTANCE PROTEIN MDTA"/>
    <property type="match status" value="1"/>
</dbReference>
<feature type="domain" description="Multidrug resistance protein MdtA-like alpha-helical hairpin" evidence="3">
    <location>
        <begin position="99"/>
        <end position="160"/>
    </location>
</feature>
<dbReference type="HOGENOM" id="CLU_018816_1_4_4"/>
<comment type="similarity">
    <text evidence="1">Belongs to the membrane fusion protein (MFP) (TC 8.A.1) family.</text>
</comment>
<dbReference type="Pfam" id="PF25954">
    <property type="entry name" value="Beta-barrel_RND_2"/>
    <property type="match status" value="1"/>
</dbReference>
<reference evidence="7" key="1">
    <citation type="journal article" date="2009" name="Environ. Microbiol.">
        <title>The genome of Polaromonas naphthalenivorans strain CJ2, isolated from coal tar-contaminated sediment, reveals physiological and metabolic versatility and evolution through extensive horizontal gene transfer.</title>
        <authorList>
            <person name="Yagi J.M."/>
            <person name="Sims D."/>
            <person name="Brettin T."/>
            <person name="Bruce D."/>
            <person name="Madsen E.L."/>
        </authorList>
    </citation>
    <scope>NUCLEOTIDE SEQUENCE [LARGE SCALE GENOMIC DNA]</scope>
    <source>
        <strain evidence="7">CJ2</strain>
    </source>
</reference>
<feature type="chain" id="PRO_5002639326" evidence="2">
    <location>
        <begin position="24"/>
        <end position="352"/>
    </location>
</feature>
<evidence type="ECO:0000259" key="4">
    <source>
        <dbReference type="Pfam" id="PF25917"/>
    </source>
</evidence>
<dbReference type="NCBIfam" id="TIGR01730">
    <property type="entry name" value="RND_mfp"/>
    <property type="match status" value="1"/>
</dbReference>
<organism evidence="6 7">
    <name type="scientific">Polaromonas naphthalenivorans (strain CJ2)</name>
    <dbReference type="NCBI Taxonomy" id="365044"/>
    <lineage>
        <taxon>Bacteria</taxon>
        <taxon>Pseudomonadati</taxon>
        <taxon>Pseudomonadota</taxon>
        <taxon>Betaproteobacteria</taxon>
        <taxon>Burkholderiales</taxon>
        <taxon>Comamonadaceae</taxon>
        <taxon>Polaromonas</taxon>
    </lineage>
</organism>
<dbReference type="InterPro" id="IPR058792">
    <property type="entry name" value="Beta-barrel_RND_2"/>
</dbReference>
<evidence type="ECO:0000259" key="5">
    <source>
        <dbReference type="Pfam" id="PF25954"/>
    </source>
</evidence>
<accession>A1VR51</accession>
<dbReference type="RefSeq" id="WP_011802206.1">
    <property type="nucleotide sequence ID" value="NC_008781.1"/>
</dbReference>
<dbReference type="Gene3D" id="2.40.30.170">
    <property type="match status" value="1"/>
</dbReference>
<dbReference type="Gene3D" id="2.40.420.20">
    <property type="match status" value="1"/>
</dbReference>
<protein>
    <submittedName>
        <fullName evidence="6">Efflux transporter, RND family, MFP subunit</fullName>
    </submittedName>
</protein>
<dbReference type="AlphaFoldDB" id="A1VR51"/>
<dbReference type="EMBL" id="CP000529">
    <property type="protein sequence ID" value="ABM38129.1"/>
    <property type="molecule type" value="Genomic_DNA"/>
</dbReference>
<dbReference type="KEGG" id="pna:Pnap_2827"/>
<dbReference type="Proteomes" id="UP000000644">
    <property type="component" value="Chromosome"/>
</dbReference>
<dbReference type="InterPro" id="IPR058624">
    <property type="entry name" value="MdtA-like_HH"/>
</dbReference>
<feature type="domain" description="CusB-like beta-barrel" evidence="5">
    <location>
        <begin position="203"/>
        <end position="272"/>
    </location>
</feature>
<evidence type="ECO:0000313" key="7">
    <source>
        <dbReference type="Proteomes" id="UP000000644"/>
    </source>
</evidence>
<keyword evidence="7" id="KW-1185">Reference proteome</keyword>
<dbReference type="STRING" id="365044.Pnap_2827"/>
<dbReference type="Pfam" id="PF25917">
    <property type="entry name" value="BSH_RND"/>
    <property type="match status" value="1"/>
</dbReference>
<feature type="domain" description="Multidrug resistance protein MdtA-like barrel-sandwich hybrid" evidence="4">
    <location>
        <begin position="55"/>
        <end position="191"/>
    </location>
</feature>